<gene>
    <name evidence="13" type="ORF">C0Q70_17237</name>
</gene>
<dbReference type="STRING" id="400727.A0A2T7NS09"/>
<evidence type="ECO:0000256" key="4">
    <source>
        <dbReference type="ARBA" id="ARBA00022598"/>
    </source>
</evidence>
<dbReference type="GO" id="GO:0005634">
    <property type="term" value="C:nucleus"/>
    <property type="evidence" value="ECO:0007669"/>
    <property type="project" value="TreeGrafter"/>
</dbReference>
<evidence type="ECO:0000256" key="3">
    <source>
        <dbReference type="ARBA" id="ARBA00021428"/>
    </source>
</evidence>
<dbReference type="InterPro" id="IPR020719">
    <property type="entry name" value="RNA3'_term_phos_cycl-like_CS"/>
</dbReference>
<evidence type="ECO:0000256" key="2">
    <source>
        <dbReference type="ARBA" id="ARBA00012725"/>
    </source>
</evidence>
<evidence type="ECO:0000256" key="6">
    <source>
        <dbReference type="ARBA" id="ARBA00024481"/>
    </source>
</evidence>
<sequence length="361" mass="37644">MAASGIITIDGGVLEGGGQILRNAATLSCLLGQPISVNNIRAGRNNPGLRPQHLSGLQLIAEVCGAKLSGATVGSTEIMFQPGQIKAGQYTADTKTAGSICLLMQAALPCLLFGSSSTQLSLRGGTNAEMAPQVDYTIMVFRPIAEKFGMKFDCVVRKRGYYPKGGGEVVTTSHPVKVLTAIDLTNRGSVTRIFGRAFVAGVLPIKVAHIMAQSAERLLREDHAGLAIKIDALKEPDGAAVGTGTGIILVAETSTGCLLAGSALGKKGVPAEKVGFDAAQMLLDNLKHGGAVDDYLQDQLILLMALASGKSQMLCGPITLHTETAIHVAKLLTQATFKIKKVTETSNIVECEGIGLTNSHI</sequence>
<evidence type="ECO:0000256" key="7">
    <source>
        <dbReference type="ARBA" id="ARBA00032543"/>
    </source>
</evidence>
<reference evidence="13 14" key="1">
    <citation type="submission" date="2018-04" db="EMBL/GenBank/DDBJ databases">
        <title>The genome of golden apple snail Pomacea canaliculata provides insight into stress tolerance and invasive adaptation.</title>
        <authorList>
            <person name="Liu C."/>
            <person name="Liu B."/>
            <person name="Ren Y."/>
            <person name="Zhang Y."/>
            <person name="Wang H."/>
            <person name="Li S."/>
            <person name="Jiang F."/>
            <person name="Yin L."/>
            <person name="Zhang G."/>
            <person name="Qian W."/>
            <person name="Fan W."/>
        </authorList>
    </citation>
    <scope>NUCLEOTIDE SEQUENCE [LARGE SCALE GENOMIC DNA]</scope>
    <source>
        <strain evidence="13">SZHN2017</strain>
        <tissue evidence="13">Muscle</tissue>
    </source>
</reference>
<dbReference type="Pfam" id="PF01137">
    <property type="entry name" value="RTC"/>
    <property type="match status" value="1"/>
</dbReference>
<dbReference type="InterPro" id="IPR013792">
    <property type="entry name" value="RNA3'P_cycl/enolpyr_Trfase_a/b"/>
</dbReference>
<evidence type="ECO:0000256" key="8">
    <source>
        <dbReference type="ARBA" id="ARBA00045867"/>
    </source>
</evidence>
<feature type="domain" description="RNA 3'-terminal phosphate cyclase" evidence="11">
    <location>
        <begin position="14"/>
        <end position="339"/>
    </location>
</feature>
<accession>A0A2T7NS09</accession>
<comment type="function">
    <text evidence="8">Catalyzes the conversion of 3'-phosphate to a 2',3'-cyclic phosphodiester at the end of RNA. The mechanism of action of the enzyme occurs in 3 steps: (A) adenylation of the enzyme by ATP; (B) transfer of adenylate to an RNA-N3'P to produce RNA-N3'PP5'A; (C) and attack of the adjacent 2'-hydroxyl on the 3'-phosphorus in the diester linkage to produce the cyclic end product. Likely functions in some aspects of cellular RNA processing. Function plays an important role in regulating axon regeneration by inhibiting central nervous system (CNS) axon regeneration following optic nerve injury.</text>
</comment>
<evidence type="ECO:0000256" key="9">
    <source>
        <dbReference type="PIRSR" id="PIRSR005378-1"/>
    </source>
</evidence>
<proteinExistence type="inferred from homology"/>
<evidence type="ECO:0000256" key="5">
    <source>
        <dbReference type="ARBA" id="ARBA00022741"/>
    </source>
</evidence>
<comment type="similarity">
    <text evidence="1">Belongs to the RNA 3'-terminal cyclase family. Type 1 subfamily.</text>
</comment>
<dbReference type="SUPFAM" id="SSF52913">
    <property type="entry name" value="RNA 3'-terminal phosphate cyclase, RPTC, insert domain"/>
    <property type="match status" value="1"/>
</dbReference>
<protein>
    <recommendedName>
        <fullName evidence="3">RNA 3'-terminal phosphate cyclase</fullName>
        <ecNumber evidence="2">6.5.1.4</ecNumber>
    </recommendedName>
    <alternativeName>
        <fullName evidence="7">RNA terminal phosphate cyclase domain-containing protein 1</fullName>
    </alternativeName>
</protein>
<dbReference type="GO" id="GO:0006396">
    <property type="term" value="P:RNA processing"/>
    <property type="evidence" value="ECO:0007669"/>
    <property type="project" value="InterPro"/>
</dbReference>
<feature type="binding site" evidence="10">
    <location>
        <position position="105"/>
    </location>
    <ligand>
        <name>ATP</name>
        <dbReference type="ChEBI" id="CHEBI:30616"/>
    </ligand>
</feature>
<dbReference type="EC" id="6.5.1.4" evidence="2"/>
<dbReference type="InterPro" id="IPR037136">
    <property type="entry name" value="RNA3'_phos_cyclase_dom_sf"/>
</dbReference>
<keyword evidence="10" id="KW-0067">ATP-binding</keyword>
<dbReference type="InterPro" id="IPR036553">
    <property type="entry name" value="RPTC_insert"/>
</dbReference>
<feature type="active site" description="Tele-AMP-histidine intermediate" evidence="9">
    <location>
        <position position="321"/>
    </location>
</feature>
<dbReference type="InterPro" id="IPR017770">
    <property type="entry name" value="RNA3'_term_phos_cyc_type_1"/>
</dbReference>
<dbReference type="InterPro" id="IPR023797">
    <property type="entry name" value="RNA3'_phos_cyclase_dom"/>
</dbReference>
<feature type="domain" description="RNA 3'-terminal phosphate cyclase insert" evidence="12">
    <location>
        <begin position="185"/>
        <end position="286"/>
    </location>
</feature>
<evidence type="ECO:0000256" key="10">
    <source>
        <dbReference type="PIRSR" id="PIRSR005378-2"/>
    </source>
</evidence>
<dbReference type="AlphaFoldDB" id="A0A2T7NS09"/>
<evidence type="ECO:0000313" key="14">
    <source>
        <dbReference type="Proteomes" id="UP000245119"/>
    </source>
</evidence>
<feature type="binding site" evidence="10">
    <location>
        <begin position="295"/>
        <end position="299"/>
    </location>
    <ligand>
        <name>ATP</name>
        <dbReference type="ChEBI" id="CHEBI:30616"/>
    </ligand>
</feature>
<dbReference type="GO" id="GO:0003963">
    <property type="term" value="F:RNA-3'-phosphate cyclase activity"/>
    <property type="evidence" value="ECO:0007669"/>
    <property type="project" value="UniProtKB-EC"/>
</dbReference>
<keyword evidence="5 10" id="KW-0547">Nucleotide-binding</keyword>
<dbReference type="PANTHER" id="PTHR11096">
    <property type="entry name" value="RNA 3' TERMINAL PHOSPHATE CYCLASE"/>
    <property type="match status" value="1"/>
</dbReference>
<comment type="catalytic activity">
    <reaction evidence="6">
        <text>a 3'-end 3'-phospho-ribonucleotide-RNA + ATP = a 3'-end 2',3'-cyclophospho-ribonucleotide-RNA + AMP + diphosphate</text>
        <dbReference type="Rhea" id="RHEA:23976"/>
        <dbReference type="Rhea" id="RHEA-COMP:10463"/>
        <dbReference type="Rhea" id="RHEA-COMP:10464"/>
        <dbReference type="ChEBI" id="CHEBI:30616"/>
        <dbReference type="ChEBI" id="CHEBI:33019"/>
        <dbReference type="ChEBI" id="CHEBI:83062"/>
        <dbReference type="ChEBI" id="CHEBI:83064"/>
        <dbReference type="ChEBI" id="CHEBI:456215"/>
        <dbReference type="EC" id="6.5.1.4"/>
    </reaction>
</comment>
<dbReference type="CDD" id="cd00874">
    <property type="entry name" value="RNA_Cyclase_Class_II"/>
    <property type="match status" value="1"/>
</dbReference>
<dbReference type="PROSITE" id="PS01287">
    <property type="entry name" value="RTC"/>
    <property type="match status" value="1"/>
</dbReference>
<dbReference type="InterPro" id="IPR000228">
    <property type="entry name" value="RNA3'_term_phos_cyc"/>
</dbReference>
<keyword evidence="14" id="KW-1185">Reference proteome</keyword>
<evidence type="ECO:0000313" key="13">
    <source>
        <dbReference type="EMBL" id="PVD23961.1"/>
    </source>
</evidence>
<evidence type="ECO:0000259" key="11">
    <source>
        <dbReference type="Pfam" id="PF01137"/>
    </source>
</evidence>
<dbReference type="OrthoDB" id="25029at2759"/>
<dbReference type="PIRSF" id="PIRSF005378">
    <property type="entry name" value="RNA3'_term_phos_cycl_euk"/>
    <property type="match status" value="1"/>
</dbReference>
<dbReference type="Gene3D" id="3.65.10.20">
    <property type="entry name" value="RNA 3'-terminal phosphate cyclase domain"/>
    <property type="match status" value="1"/>
</dbReference>
<evidence type="ECO:0000259" key="12">
    <source>
        <dbReference type="Pfam" id="PF05189"/>
    </source>
</evidence>
<organism evidence="13 14">
    <name type="scientific">Pomacea canaliculata</name>
    <name type="common">Golden apple snail</name>
    <dbReference type="NCBI Taxonomy" id="400727"/>
    <lineage>
        <taxon>Eukaryota</taxon>
        <taxon>Metazoa</taxon>
        <taxon>Spiralia</taxon>
        <taxon>Lophotrochozoa</taxon>
        <taxon>Mollusca</taxon>
        <taxon>Gastropoda</taxon>
        <taxon>Caenogastropoda</taxon>
        <taxon>Architaenioglossa</taxon>
        <taxon>Ampullarioidea</taxon>
        <taxon>Ampullariidae</taxon>
        <taxon>Pomacea</taxon>
    </lineage>
</organism>
<dbReference type="Gene3D" id="3.30.360.20">
    <property type="entry name" value="RNA 3'-terminal phosphate cyclase, insert domain"/>
    <property type="match status" value="1"/>
</dbReference>
<keyword evidence="4" id="KW-0436">Ligase</keyword>
<dbReference type="FunFam" id="3.30.360.20:FF:000002">
    <property type="entry name" value="RNA terminal phosphate cyclase-like 1"/>
    <property type="match status" value="1"/>
</dbReference>
<dbReference type="NCBIfam" id="TIGR03399">
    <property type="entry name" value="RNA_3prim_cycl"/>
    <property type="match status" value="1"/>
</dbReference>
<dbReference type="PANTHER" id="PTHR11096:SF0">
    <property type="entry name" value="RNA 3'-TERMINAL PHOSPHATE CYCLASE"/>
    <property type="match status" value="1"/>
</dbReference>
<dbReference type="SUPFAM" id="SSF55205">
    <property type="entry name" value="EPT/RTPC-like"/>
    <property type="match status" value="2"/>
</dbReference>
<dbReference type="GO" id="GO:0005524">
    <property type="term" value="F:ATP binding"/>
    <property type="evidence" value="ECO:0007669"/>
    <property type="project" value="UniProtKB-KW"/>
</dbReference>
<dbReference type="Pfam" id="PF05189">
    <property type="entry name" value="RTC_insert"/>
    <property type="match status" value="1"/>
</dbReference>
<name>A0A2T7NS09_POMCA</name>
<dbReference type="EMBL" id="PZQS01000010">
    <property type="protein sequence ID" value="PVD23961.1"/>
    <property type="molecule type" value="Genomic_DNA"/>
</dbReference>
<dbReference type="InterPro" id="IPR013791">
    <property type="entry name" value="RNA3'-term_phos_cycl_insert"/>
</dbReference>
<dbReference type="HAMAP" id="MF_00200">
    <property type="entry name" value="RTC"/>
    <property type="match status" value="1"/>
</dbReference>
<dbReference type="Proteomes" id="UP000245119">
    <property type="component" value="Linkage Group LG10"/>
</dbReference>
<evidence type="ECO:0000256" key="1">
    <source>
        <dbReference type="ARBA" id="ARBA00009206"/>
    </source>
</evidence>
<comment type="caution">
    <text evidence="13">The sequence shown here is derived from an EMBL/GenBank/DDBJ whole genome shotgun (WGS) entry which is preliminary data.</text>
</comment>